<name>A0ABR1RKH6_9PEZI</name>
<feature type="signal peptide" evidence="1">
    <location>
        <begin position="1"/>
        <end position="20"/>
    </location>
</feature>
<proteinExistence type="predicted"/>
<reference evidence="2 3" key="1">
    <citation type="submission" date="2023-01" db="EMBL/GenBank/DDBJ databases">
        <title>Analysis of 21 Apiospora genomes using comparative genomics revels a genus with tremendous synthesis potential of carbohydrate active enzymes and secondary metabolites.</title>
        <authorList>
            <person name="Sorensen T."/>
        </authorList>
    </citation>
    <scope>NUCLEOTIDE SEQUENCE [LARGE SCALE GENOMIC DNA]</scope>
    <source>
        <strain evidence="2 3">CBS 20057</strain>
    </source>
</reference>
<keyword evidence="3" id="KW-1185">Reference proteome</keyword>
<gene>
    <name evidence="2" type="ORF">PG991_008379</name>
</gene>
<dbReference type="EMBL" id="JAQQWI010000012">
    <property type="protein sequence ID" value="KAK8015491.1"/>
    <property type="molecule type" value="Genomic_DNA"/>
</dbReference>
<evidence type="ECO:0000313" key="3">
    <source>
        <dbReference type="Proteomes" id="UP001396898"/>
    </source>
</evidence>
<organism evidence="2 3">
    <name type="scientific">Apiospora marii</name>
    <dbReference type="NCBI Taxonomy" id="335849"/>
    <lineage>
        <taxon>Eukaryota</taxon>
        <taxon>Fungi</taxon>
        <taxon>Dikarya</taxon>
        <taxon>Ascomycota</taxon>
        <taxon>Pezizomycotina</taxon>
        <taxon>Sordariomycetes</taxon>
        <taxon>Xylariomycetidae</taxon>
        <taxon>Amphisphaeriales</taxon>
        <taxon>Apiosporaceae</taxon>
        <taxon>Apiospora</taxon>
    </lineage>
</organism>
<keyword evidence="1" id="KW-0732">Signal</keyword>
<sequence length="113" mass="11880">MYARTAIAMVFATFATFAAAAPLNINLGAYSPALVVGDGALTFEGAEGAAEGAKAAGTDQKRLCLANLSATEIARSPGRLNRRQCAMLNADDSGHPKWGFSYRPTTANYRHSI</sequence>
<accession>A0ABR1RKH6</accession>
<comment type="caution">
    <text evidence="2">The sequence shown here is derived from an EMBL/GenBank/DDBJ whole genome shotgun (WGS) entry which is preliminary data.</text>
</comment>
<evidence type="ECO:0000256" key="1">
    <source>
        <dbReference type="SAM" id="SignalP"/>
    </source>
</evidence>
<evidence type="ECO:0000313" key="2">
    <source>
        <dbReference type="EMBL" id="KAK8015491.1"/>
    </source>
</evidence>
<protein>
    <submittedName>
        <fullName evidence="2">Uncharacterized protein</fullName>
    </submittedName>
</protein>
<dbReference type="Proteomes" id="UP001396898">
    <property type="component" value="Unassembled WGS sequence"/>
</dbReference>
<feature type="chain" id="PRO_5045397904" evidence="1">
    <location>
        <begin position="21"/>
        <end position="113"/>
    </location>
</feature>